<feature type="binding site" evidence="7">
    <location>
        <position position="188"/>
    </location>
    <ligand>
        <name>3-phosphoshikimate</name>
        <dbReference type="ChEBI" id="CHEBI:145989"/>
    </ligand>
</feature>
<comment type="pathway">
    <text evidence="1 7">Metabolic intermediate biosynthesis; chorismate biosynthesis; chorismate from D-erythrose 4-phosphate and phosphoenolpyruvate: step 6/7.</text>
</comment>
<feature type="binding site" evidence="7">
    <location>
        <position position="90"/>
    </location>
    <ligand>
        <name>phosphoenolpyruvate</name>
        <dbReference type="ChEBI" id="CHEBI:58702"/>
    </ligand>
</feature>
<dbReference type="Proteomes" id="UP000886796">
    <property type="component" value="Unassembled WGS sequence"/>
</dbReference>
<comment type="subunit">
    <text evidence="7">Monomer.</text>
</comment>
<dbReference type="SUPFAM" id="SSF55205">
    <property type="entry name" value="EPT/RTPC-like"/>
    <property type="match status" value="1"/>
</dbReference>
<comment type="subcellular location">
    <subcellularLocation>
        <location evidence="7">Cytoplasm</location>
    </subcellularLocation>
</comment>
<evidence type="ECO:0000256" key="4">
    <source>
        <dbReference type="ARBA" id="ARBA00022679"/>
    </source>
</evidence>
<comment type="caution">
    <text evidence="9">The sequence shown here is derived from an EMBL/GenBank/DDBJ whole genome shotgun (WGS) entry which is preliminary data.</text>
</comment>
<keyword evidence="4 7" id="KW-0808">Transferase</keyword>
<dbReference type="PANTHER" id="PTHR21090">
    <property type="entry name" value="AROM/DEHYDROQUINATE SYNTHASE"/>
    <property type="match status" value="1"/>
</dbReference>
<organism evidence="9 10">
    <name type="scientific">Candidatus Faecousia excrementigallinarum</name>
    <dbReference type="NCBI Taxonomy" id="2840806"/>
    <lineage>
        <taxon>Bacteria</taxon>
        <taxon>Bacillati</taxon>
        <taxon>Bacillota</taxon>
        <taxon>Clostridia</taxon>
        <taxon>Eubacteriales</taxon>
        <taxon>Oscillospiraceae</taxon>
        <taxon>Faecousia</taxon>
    </lineage>
</organism>
<evidence type="ECO:0000256" key="1">
    <source>
        <dbReference type="ARBA" id="ARBA00004811"/>
    </source>
</evidence>
<feature type="binding site" evidence="7">
    <location>
        <position position="307"/>
    </location>
    <ligand>
        <name>3-phosphoshikimate</name>
        <dbReference type="ChEBI" id="CHEBI:145989"/>
    </ligand>
</feature>
<feature type="binding site" evidence="7">
    <location>
        <position position="281"/>
    </location>
    <ligand>
        <name>3-phosphoshikimate</name>
        <dbReference type="ChEBI" id="CHEBI:145989"/>
    </ligand>
</feature>
<feature type="binding site" evidence="7">
    <location>
        <position position="162"/>
    </location>
    <ligand>
        <name>phosphoenolpyruvate</name>
        <dbReference type="ChEBI" id="CHEBI:58702"/>
    </ligand>
</feature>
<reference evidence="9" key="2">
    <citation type="journal article" date="2021" name="PeerJ">
        <title>Extensive microbial diversity within the chicken gut microbiome revealed by metagenomics and culture.</title>
        <authorList>
            <person name="Gilroy R."/>
            <person name="Ravi A."/>
            <person name="Getino M."/>
            <person name="Pursley I."/>
            <person name="Horton D.L."/>
            <person name="Alikhan N.F."/>
            <person name="Baker D."/>
            <person name="Gharbi K."/>
            <person name="Hall N."/>
            <person name="Watson M."/>
            <person name="Adriaenssens E.M."/>
            <person name="Foster-Nyarko E."/>
            <person name="Jarju S."/>
            <person name="Secka A."/>
            <person name="Antonio M."/>
            <person name="Oren A."/>
            <person name="Chaudhuri R.R."/>
            <person name="La Ragione R."/>
            <person name="Hildebrand F."/>
            <person name="Pallen M.J."/>
        </authorList>
    </citation>
    <scope>NUCLEOTIDE SEQUENCE</scope>
    <source>
        <strain evidence="9">13361</strain>
    </source>
</reference>
<comment type="similarity">
    <text evidence="2 7">Belongs to the EPSP synthase family.</text>
</comment>
<dbReference type="PANTHER" id="PTHR21090:SF5">
    <property type="entry name" value="PENTAFUNCTIONAL AROM POLYPEPTIDE"/>
    <property type="match status" value="1"/>
</dbReference>
<reference evidence="9" key="1">
    <citation type="submission" date="2020-10" db="EMBL/GenBank/DDBJ databases">
        <authorList>
            <person name="Gilroy R."/>
        </authorList>
    </citation>
    <scope>NUCLEOTIDE SEQUENCE</scope>
    <source>
        <strain evidence="9">13361</strain>
    </source>
</reference>
<dbReference type="EC" id="2.5.1.19" evidence="7"/>
<evidence type="ECO:0000256" key="6">
    <source>
        <dbReference type="ARBA" id="ARBA00044633"/>
    </source>
</evidence>
<evidence type="ECO:0000313" key="10">
    <source>
        <dbReference type="Proteomes" id="UP000886796"/>
    </source>
</evidence>
<comment type="caution">
    <text evidence="7">Lacks conserved residue(s) required for the propagation of feature annotation.</text>
</comment>
<dbReference type="HAMAP" id="MF_00210">
    <property type="entry name" value="EPSP_synth"/>
    <property type="match status" value="1"/>
</dbReference>
<keyword evidence="5 7" id="KW-0057">Aromatic amino acid biosynthesis</keyword>
<keyword evidence="3 7" id="KW-0028">Amino-acid biosynthesis</keyword>
<dbReference type="GO" id="GO:0005737">
    <property type="term" value="C:cytoplasm"/>
    <property type="evidence" value="ECO:0007669"/>
    <property type="project" value="UniProtKB-SubCell"/>
</dbReference>
<feature type="binding site" evidence="7">
    <location>
        <position position="22"/>
    </location>
    <ligand>
        <name>3-phosphoshikimate</name>
        <dbReference type="ChEBI" id="CHEBI:145989"/>
    </ligand>
</feature>
<dbReference type="PROSITE" id="PS00885">
    <property type="entry name" value="EPSP_SYNTHASE_2"/>
    <property type="match status" value="1"/>
</dbReference>
<dbReference type="GO" id="GO:0009073">
    <property type="term" value="P:aromatic amino acid family biosynthetic process"/>
    <property type="evidence" value="ECO:0007669"/>
    <property type="project" value="UniProtKB-KW"/>
</dbReference>
<proteinExistence type="inferred from homology"/>
<feature type="binding site" evidence="7">
    <location>
        <position position="26"/>
    </location>
    <ligand>
        <name>3-phosphoshikimate</name>
        <dbReference type="ChEBI" id="CHEBI:145989"/>
    </ligand>
</feature>
<accession>A0A9D1CLN8</accession>
<comment type="catalytic activity">
    <reaction evidence="6">
        <text>3-phosphoshikimate + phosphoenolpyruvate = 5-O-(1-carboxyvinyl)-3-phosphoshikimate + phosphate</text>
        <dbReference type="Rhea" id="RHEA:21256"/>
        <dbReference type="ChEBI" id="CHEBI:43474"/>
        <dbReference type="ChEBI" id="CHEBI:57701"/>
        <dbReference type="ChEBI" id="CHEBI:58702"/>
        <dbReference type="ChEBI" id="CHEBI:145989"/>
        <dbReference type="EC" id="2.5.1.19"/>
    </reaction>
    <physiologicalReaction direction="left-to-right" evidence="6">
        <dbReference type="Rhea" id="RHEA:21257"/>
    </physiologicalReaction>
</comment>
<feature type="binding site" evidence="7">
    <location>
        <position position="352"/>
    </location>
    <ligand>
        <name>phosphoenolpyruvate</name>
        <dbReference type="ChEBI" id="CHEBI:58702"/>
    </ligand>
</feature>
<gene>
    <name evidence="7" type="primary">aroA</name>
    <name evidence="9" type="ORF">IAB74_03295</name>
</gene>
<feature type="active site" description="Proton acceptor" evidence="7">
    <location>
        <position position="281"/>
    </location>
</feature>
<dbReference type="PIRSF" id="PIRSF000505">
    <property type="entry name" value="EPSPS"/>
    <property type="match status" value="1"/>
</dbReference>
<feature type="binding site" evidence="7">
    <location>
        <position position="311"/>
    </location>
    <ligand>
        <name>phosphoenolpyruvate</name>
        <dbReference type="ChEBI" id="CHEBI:58702"/>
    </ligand>
</feature>
<dbReference type="EMBL" id="DVFK01000047">
    <property type="protein sequence ID" value="HIQ67520.1"/>
    <property type="molecule type" value="Genomic_DNA"/>
</dbReference>
<evidence type="ECO:0000256" key="5">
    <source>
        <dbReference type="ARBA" id="ARBA00023141"/>
    </source>
</evidence>
<feature type="domain" description="Enolpyruvate transferase" evidence="8">
    <location>
        <begin position="8"/>
        <end position="385"/>
    </location>
</feature>
<evidence type="ECO:0000259" key="8">
    <source>
        <dbReference type="Pfam" id="PF00275"/>
    </source>
</evidence>
<feature type="binding site" evidence="7">
    <location>
        <position position="21"/>
    </location>
    <ligand>
        <name>phosphoenolpyruvate</name>
        <dbReference type="ChEBI" id="CHEBI:58702"/>
    </ligand>
</feature>
<feature type="binding site" evidence="7">
    <location>
        <position position="21"/>
    </location>
    <ligand>
        <name>3-phosphoshikimate</name>
        <dbReference type="ChEBI" id="CHEBI:145989"/>
    </ligand>
</feature>
<dbReference type="GO" id="GO:0008652">
    <property type="term" value="P:amino acid biosynthetic process"/>
    <property type="evidence" value="ECO:0007669"/>
    <property type="project" value="UniProtKB-KW"/>
</dbReference>
<dbReference type="GO" id="GO:0003866">
    <property type="term" value="F:3-phosphoshikimate 1-carboxyvinyltransferase activity"/>
    <property type="evidence" value="ECO:0007669"/>
    <property type="project" value="UniProtKB-UniRule"/>
</dbReference>
<keyword evidence="7" id="KW-0963">Cytoplasm</keyword>
<feature type="binding site" evidence="7">
    <location>
        <position position="162"/>
    </location>
    <ligand>
        <name>3-phosphoshikimate</name>
        <dbReference type="ChEBI" id="CHEBI:145989"/>
    </ligand>
</feature>
<sequence>MMDIVINPTRLQGDVKAIPSKSQAHRLLICAAFSASPTRLICPQTNADIEATAQCLRALGADLSRTDWGYEISPISAFPETAVLNCGESGSTLRFLLPIVGALGVDATFLLAGRLPQRPLSPLWEEMERMGCRLERPTPETLRCAGRLKAGDYQISGSVSSQYISGLLWALSLIPGKSTLEITGKMESAPYIAMTEKTLEVFGVKISLPNLSYAYPFQSPGVLTVEGDWSNGAFFLAAGALGSQVSVTGLDEDSPQGDRAAKTLLEALEEPITIDAGDIPDLVPILSVVAAAKKGAMFTNIRRLRLKESDRVASVSQMLARLGIQTHAEENSFTVYPGTFQGCTIDSAADHRIAMAAAIAATIAQGSVTILGAQCVEKSYPSFWEDYEKLGGRYEQYLR</sequence>
<dbReference type="AlphaFoldDB" id="A0A9D1CLN8"/>
<feature type="binding site" evidence="7">
    <location>
        <position position="161"/>
    </location>
    <ligand>
        <name>3-phosphoshikimate</name>
        <dbReference type="ChEBI" id="CHEBI:145989"/>
    </ligand>
</feature>
<feature type="binding site" evidence="7">
    <location>
        <position position="118"/>
    </location>
    <ligand>
        <name>phosphoenolpyruvate</name>
        <dbReference type="ChEBI" id="CHEBI:58702"/>
    </ligand>
</feature>
<evidence type="ECO:0000256" key="3">
    <source>
        <dbReference type="ARBA" id="ARBA00022605"/>
    </source>
</evidence>
<dbReference type="InterPro" id="IPR013792">
    <property type="entry name" value="RNA3'P_cycl/enolpyr_Trfase_a/b"/>
</dbReference>
<name>A0A9D1CLN8_9FIRM</name>
<dbReference type="InterPro" id="IPR036968">
    <property type="entry name" value="Enolpyruvate_Tfrase_sf"/>
</dbReference>
<dbReference type="InterPro" id="IPR001986">
    <property type="entry name" value="Enolpyruvate_Tfrase_dom"/>
</dbReference>
<dbReference type="InterPro" id="IPR006264">
    <property type="entry name" value="EPSP_synthase"/>
</dbReference>
<evidence type="ECO:0000256" key="2">
    <source>
        <dbReference type="ARBA" id="ARBA00009948"/>
    </source>
</evidence>
<feature type="binding site" evidence="7">
    <location>
        <position position="378"/>
    </location>
    <ligand>
        <name>phosphoenolpyruvate</name>
        <dbReference type="ChEBI" id="CHEBI:58702"/>
    </ligand>
</feature>
<comment type="function">
    <text evidence="7">Catalyzes the transfer of the enolpyruvyl moiety of phosphoenolpyruvate (PEP) to the 5-hydroxyl of shikimate-3-phosphate (S3P) to produce enolpyruvyl shikimate-3-phosphate and inorganic phosphate.</text>
</comment>
<evidence type="ECO:0000256" key="7">
    <source>
        <dbReference type="HAMAP-Rule" id="MF_00210"/>
    </source>
</evidence>
<dbReference type="Pfam" id="PF00275">
    <property type="entry name" value="EPSP_synthase"/>
    <property type="match status" value="1"/>
</dbReference>
<dbReference type="InterPro" id="IPR023193">
    <property type="entry name" value="EPSP_synthase_CS"/>
</dbReference>
<dbReference type="Gene3D" id="3.65.10.10">
    <property type="entry name" value="Enolpyruvate transferase domain"/>
    <property type="match status" value="3"/>
</dbReference>
<feature type="binding site" evidence="7">
    <location>
        <position position="160"/>
    </location>
    <ligand>
        <name>3-phosphoshikimate</name>
        <dbReference type="ChEBI" id="CHEBI:145989"/>
    </ligand>
</feature>
<dbReference type="GO" id="GO:0009423">
    <property type="term" value="P:chorismate biosynthetic process"/>
    <property type="evidence" value="ECO:0007669"/>
    <property type="project" value="UniProtKB-UniRule"/>
</dbReference>
<protein>
    <recommendedName>
        <fullName evidence="7">3-phosphoshikimate 1-carboxyvinyltransferase</fullName>
        <ecNumber evidence="7">2.5.1.19</ecNumber>
    </recommendedName>
    <alternativeName>
        <fullName evidence="7">5-enolpyruvylshikimate-3-phosphate synthase</fullName>
        <shortName evidence="7">EPSP synthase</shortName>
        <shortName evidence="7">EPSPS</shortName>
    </alternativeName>
</protein>
<evidence type="ECO:0000313" key="9">
    <source>
        <dbReference type="EMBL" id="HIQ67520.1"/>
    </source>
</evidence>